<dbReference type="KEGG" id="pmc:P9515_03281"/>
<name>A2BUS6_PROM5</name>
<keyword evidence="1" id="KW-0813">Transport</keyword>
<evidence type="ECO:0000256" key="2">
    <source>
        <dbReference type="ARBA" id="ARBA00022723"/>
    </source>
</evidence>
<dbReference type="InterPro" id="IPR050526">
    <property type="entry name" value="Rubredoxin_ET"/>
</dbReference>
<dbReference type="GO" id="GO:0009055">
    <property type="term" value="F:electron transfer activity"/>
    <property type="evidence" value="ECO:0007669"/>
    <property type="project" value="TreeGrafter"/>
</dbReference>
<feature type="domain" description="Rubredoxin-like" evidence="7">
    <location>
        <begin position="41"/>
        <end position="93"/>
    </location>
</feature>
<keyword evidence="3" id="KW-0249">Electron transport</keyword>
<dbReference type="Proteomes" id="UP000001589">
    <property type="component" value="Chromosome"/>
</dbReference>
<evidence type="ECO:0000256" key="6">
    <source>
        <dbReference type="SAM" id="Phobius"/>
    </source>
</evidence>
<dbReference type="EMBL" id="CP000552">
    <property type="protein sequence ID" value="ABM71537.1"/>
    <property type="molecule type" value="Genomic_DNA"/>
</dbReference>
<dbReference type="PROSITE" id="PS50903">
    <property type="entry name" value="RUBREDOXIN_LIKE"/>
    <property type="match status" value="1"/>
</dbReference>
<feature type="compositionally biased region" description="Basic and acidic residues" evidence="5">
    <location>
        <begin position="9"/>
        <end position="26"/>
    </location>
</feature>
<dbReference type="InterPro" id="IPR024934">
    <property type="entry name" value="Rubredoxin-like_dom"/>
</dbReference>
<evidence type="ECO:0000259" key="7">
    <source>
        <dbReference type="PROSITE" id="PS50903"/>
    </source>
</evidence>
<keyword evidence="6" id="KW-0472">Membrane</keyword>
<dbReference type="PANTHER" id="PTHR47627:SF1">
    <property type="entry name" value="RUBREDOXIN-1-RELATED"/>
    <property type="match status" value="1"/>
</dbReference>
<dbReference type="GO" id="GO:0005506">
    <property type="term" value="F:iron ion binding"/>
    <property type="evidence" value="ECO:0007669"/>
    <property type="project" value="InterPro"/>
</dbReference>
<dbReference type="STRING" id="167542.P9515_03281"/>
<dbReference type="Gene3D" id="2.20.28.10">
    <property type="match status" value="1"/>
</dbReference>
<gene>
    <name evidence="8" type="primary">rub</name>
    <name evidence="8" type="ordered locus">P9515_03281</name>
</gene>
<reference evidence="8 9" key="1">
    <citation type="journal article" date="2007" name="PLoS Genet.">
        <title>Patterns and implications of gene gain and loss in the evolution of Prochlorococcus.</title>
        <authorList>
            <person name="Kettler G.C."/>
            <person name="Martiny A.C."/>
            <person name="Huang K."/>
            <person name="Zucker J."/>
            <person name="Coleman M.L."/>
            <person name="Rodrigue S."/>
            <person name="Chen F."/>
            <person name="Lapidus A."/>
            <person name="Ferriera S."/>
            <person name="Johnson J."/>
            <person name="Steglich C."/>
            <person name="Church G.M."/>
            <person name="Richardson P."/>
            <person name="Chisholm S.W."/>
        </authorList>
    </citation>
    <scope>NUCLEOTIDE SEQUENCE [LARGE SCALE GENOMIC DNA]</scope>
    <source>
        <strain evidence="8 9">MIT 9515</strain>
    </source>
</reference>
<sequence>MSENIQPSSDDKQIVEDLAKEESSEKLPKLNNKELTINLEQNRFECRSCGYIYDPIEGNKKLNIPKNTPFSLIDGNIFACPVCRAGKNLYKDIGPREKPSGFEENLTYGFGFNSLPPGQKNILIFGGLAFAAACFLSLYSLH</sequence>
<evidence type="ECO:0000313" key="9">
    <source>
        <dbReference type="Proteomes" id="UP000001589"/>
    </source>
</evidence>
<dbReference type="HOGENOM" id="CLU_083159_2_1_3"/>
<dbReference type="Pfam" id="PF00301">
    <property type="entry name" value="Rubredoxin"/>
    <property type="match status" value="1"/>
</dbReference>
<evidence type="ECO:0000256" key="3">
    <source>
        <dbReference type="ARBA" id="ARBA00022982"/>
    </source>
</evidence>
<dbReference type="SUPFAM" id="SSF57802">
    <property type="entry name" value="Rubredoxin-like"/>
    <property type="match status" value="1"/>
</dbReference>
<dbReference type="RefSeq" id="WP_011819646.1">
    <property type="nucleotide sequence ID" value="NC_008817.1"/>
</dbReference>
<proteinExistence type="predicted"/>
<keyword evidence="4" id="KW-0408">Iron</keyword>
<dbReference type="OrthoDB" id="9802447at2"/>
<feature type="transmembrane region" description="Helical" evidence="6">
    <location>
        <begin position="122"/>
        <end position="141"/>
    </location>
</feature>
<dbReference type="InterPro" id="IPR024935">
    <property type="entry name" value="Rubredoxin_dom"/>
</dbReference>
<accession>A2BUS6</accession>
<evidence type="ECO:0000313" key="8">
    <source>
        <dbReference type="EMBL" id="ABM71537.1"/>
    </source>
</evidence>
<organism evidence="8 9">
    <name type="scientific">Prochlorococcus marinus (strain MIT 9515)</name>
    <dbReference type="NCBI Taxonomy" id="167542"/>
    <lineage>
        <taxon>Bacteria</taxon>
        <taxon>Bacillati</taxon>
        <taxon>Cyanobacteriota</taxon>
        <taxon>Cyanophyceae</taxon>
        <taxon>Synechococcales</taxon>
        <taxon>Prochlorococcaceae</taxon>
        <taxon>Prochlorococcus</taxon>
    </lineage>
</organism>
<dbReference type="GeneID" id="60200395"/>
<evidence type="ECO:0000256" key="4">
    <source>
        <dbReference type="ARBA" id="ARBA00023004"/>
    </source>
</evidence>
<dbReference type="AlphaFoldDB" id="A2BUS6"/>
<keyword evidence="6" id="KW-0812">Transmembrane</keyword>
<feature type="region of interest" description="Disordered" evidence="5">
    <location>
        <begin position="1"/>
        <end position="26"/>
    </location>
</feature>
<dbReference type="PANTHER" id="PTHR47627">
    <property type="entry name" value="RUBREDOXIN"/>
    <property type="match status" value="1"/>
</dbReference>
<dbReference type="GO" id="GO:0043448">
    <property type="term" value="P:alkane catabolic process"/>
    <property type="evidence" value="ECO:0007669"/>
    <property type="project" value="TreeGrafter"/>
</dbReference>
<dbReference type="eggNOG" id="COG1773">
    <property type="taxonomic scope" value="Bacteria"/>
</dbReference>
<evidence type="ECO:0000256" key="1">
    <source>
        <dbReference type="ARBA" id="ARBA00022448"/>
    </source>
</evidence>
<keyword evidence="6" id="KW-1133">Transmembrane helix</keyword>
<keyword evidence="2" id="KW-0479">Metal-binding</keyword>
<dbReference type="CDD" id="cd00730">
    <property type="entry name" value="rubredoxin"/>
    <property type="match status" value="1"/>
</dbReference>
<protein>
    <submittedName>
        <fullName evidence="8">Probable rubredoxin</fullName>
    </submittedName>
</protein>
<evidence type="ECO:0000256" key="5">
    <source>
        <dbReference type="SAM" id="MobiDB-lite"/>
    </source>
</evidence>